<evidence type="ECO:0000256" key="2">
    <source>
        <dbReference type="SAM" id="SignalP"/>
    </source>
</evidence>
<evidence type="ECO:0000313" key="4">
    <source>
        <dbReference type="Proteomes" id="UP001165090"/>
    </source>
</evidence>
<proteinExistence type="predicted"/>
<name>A0ABQ5SDQ7_9CHLO</name>
<dbReference type="Proteomes" id="UP001165090">
    <property type="component" value="Unassembled WGS sequence"/>
</dbReference>
<dbReference type="Gene3D" id="1.25.70.10">
    <property type="entry name" value="Transcription termination factor 3, mitochondrial"/>
    <property type="match status" value="1"/>
</dbReference>
<evidence type="ECO:0000313" key="3">
    <source>
        <dbReference type="EMBL" id="GLI68057.1"/>
    </source>
</evidence>
<feature type="compositionally biased region" description="Low complexity" evidence="1">
    <location>
        <begin position="313"/>
        <end position="327"/>
    </location>
</feature>
<keyword evidence="4" id="KW-1185">Reference proteome</keyword>
<feature type="compositionally biased region" description="Basic residues" evidence="1">
    <location>
        <begin position="328"/>
        <end position="339"/>
    </location>
</feature>
<keyword evidence="2" id="KW-0732">Signal</keyword>
<comment type="caution">
    <text evidence="3">The sequence shown here is derived from an EMBL/GenBank/DDBJ whole genome shotgun (WGS) entry which is preliminary data.</text>
</comment>
<protein>
    <recommendedName>
        <fullName evidence="5">CUE domain-containing protein</fullName>
    </recommendedName>
</protein>
<feature type="compositionally biased region" description="Low complexity" evidence="1">
    <location>
        <begin position="294"/>
        <end position="304"/>
    </location>
</feature>
<feature type="region of interest" description="Disordered" evidence="1">
    <location>
        <begin position="294"/>
        <end position="368"/>
    </location>
</feature>
<dbReference type="EMBL" id="BSDZ01000079">
    <property type="protein sequence ID" value="GLI68057.1"/>
    <property type="molecule type" value="Genomic_DNA"/>
</dbReference>
<reference evidence="3 4" key="1">
    <citation type="journal article" date="2023" name="IScience">
        <title>Expanded male sex-determining region conserved during the evolution of homothallism in the green alga Volvox.</title>
        <authorList>
            <person name="Yamamoto K."/>
            <person name="Matsuzaki R."/>
            <person name="Mahakham W."/>
            <person name="Heman W."/>
            <person name="Sekimoto H."/>
            <person name="Kawachi M."/>
            <person name="Minakuchi Y."/>
            <person name="Toyoda A."/>
            <person name="Nozaki H."/>
        </authorList>
    </citation>
    <scope>NUCLEOTIDE SEQUENCE [LARGE SCALE GENOMIC DNA]</scope>
    <source>
        <strain evidence="3 4">NIES-4468</strain>
    </source>
</reference>
<evidence type="ECO:0000256" key="1">
    <source>
        <dbReference type="SAM" id="MobiDB-lite"/>
    </source>
</evidence>
<dbReference type="InterPro" id="IPR038538">
    <property type="entry name" value="MTERF_sf"/>
</dbReference>
<feature type="chain" id="PRO_5046028886" description="CUE domain-containing protein" evidence="2">
    <location>
        <begin position="20"/>
        <end position="368"/>
    </location>
</feature>
<feature type="compositionally biased region" description="Gly residues" evidence="1">
    <location>
        <begin position="343"/>
        <end position="353"/>
    </location>
</feature>
<organism evidence="3 4">
    <name type="scientific">Volvox africanus</name>
    <dbReference type="NCBI Taxonomy" id="51714"/>
    <lineage>
        <taxon>Eukaryota</taxon>
        <taxon>Viridiplantae</taxon>
        <taxon>Chlorophyta</taxon>
        <taxon>core chlorophytes</taxon>
        <taxon>Chlorophyceae</taxon>
        <taxon>CS clade</taxon>
        <taxon>Chlamydomonadales</taxon>
        <taxon>Volvocaceae</taxon>
        <taxon>Volvox</taxon>
    </lineage>
</organism>
<feature type="region of interest" description="Disordered" evidence="1">
    <location>
        <begin position="225"/>
        <end position="248"/>
    </location>
</feature>
<accession>A0ABQ5SDQ7</accession>
<gene>
    <name evidence="3" type="ORF">VaNZ11_012383</name>
</gene>
<evidence type="ECO:0008006" key="5">
    <source>
        <dbReference type="Google" id="ProtNLM"/>
    </source>
</evidence>
<feature type="signal peptide" evidence="2">
    <location>
        <begin position="1"/>
        <end position="19"/>
    </location>
</feature>
<feature type="non-terminal residue" evidence="3">
    <location>
        <position position="1"/>
    </location>
</feature>
<feature type="compositionally biased region" description="Polar residues" evidence="1">
    <location>
        <begin position="233"/>
        <end position="244"/>
    </location>
</feature>
<sequence>VKGYVFFLHLGMLLRCAATLPLQLRRQGAKPVPQHVITSKRLLCCFVIARGSNDALHAIRKGVPHVPDANLKQALAEYPDLAEVDEEHVTLWLTSAASLLKFTEDEVQSYVRVHPWLLISDLLVIKSLVVALSRVMSVDEGQVAHMALSHPDVLELEPMDFMEHLVYLSSTTGMSYDTVVHLTLGCPAIALAQPRDVVRAWAQIRSCCSQVRMAAAAAAGARDADRRPADSCLQKTMSRESYASDQEELEDDFDLEATVMKVLAARPELLAMTNEEIRKALALADAAGATAVAETAAPPLRTPARPQPMVAGTTPLSRSTSLPPSKLLHPRAVRRRVSKKGAGDGGGVDGGAGENASGSDKVATEPQS</sequence>